<organism evidence="9 10">
    <name type="scientific">Tenacibaculum skagerrakense</name>
    <dbReference type="NCBI Taxonomy" id="186571"/>
    <lineage>
        <taxon>Bacteria</taxon>
        <taxon>Pseudomonadati</taxon>
        <taxon>Bacteroidota</taxon>
        <taxon>Flavobacteriia</taxon>
        <taxon>Flavobacteriales</taxon>
        <taxon>Flavobacteriaceae</taxon>
        <taxon>Tenacibaculum</taxon>
    </lineage>
</organism>
<dbReference type="InterPro" id="IPR020546">
    <property type="entry name" value="ATP_synth_F1_dsu/esu_N"/>
</dbReference>
<proteinExistence type="inferred from homology"/>
<accession>A0A4R2P0Q1</accession>
<keyword evidence="4" id="KW-0813">Transport</keyword>
<sequence length="93" mass="10067">MFLEIVTPEAVIFSSDVTSVAVPGINGEFQILNNHAPIVSVLTSGKVRVDAANASIDEKFQNRFNKENDGKLSFTINSGTLEMKDNKAIILAD</sequence>
<evidence type="ECO:0000313" key="9">
    <source>
        <dbReference type="EMBL" id="TCP28190.1"/>
    </source>
</evidence>
<evidence type="ECO:0000259" key="8">
    <source>
        <dbReference type="Pfam" id="PF02823"/>
    </source>
</evidence>
<dbReference type="RefSeq" id="WP_132792043.1">
    <property type="nucleotide sequence ID" value="NZ_SLXM01000001.1"/>
</dbReference>
<dbReference type="InterPro" id="IPR001469">
    <property type="entry name" value="ATP_synth_F1_dsu/esu"/>
</dbReference>
<evidence type="ECO:0000256" key="3">
    <source>
        <dbReference type="ARBA" id="ARBA00005712"/>
    </source>
</evidence>
<evidence type="ECO:0000256" key="2">
    <source>
        <dbReference type="ARBA" id="ARBA00004184"/>
    </source>
</evidence>
<dbReference type="Proteomes" id="UP000294564">
    <property type="component" value="Unassembled WGS sequence"/>
</dbReference>
<evidence type="ECO:0000256" key="5">
    <source>
        <dbReference type="ARBA" id="ARBA00023065"/>
    </source>
</evidence>
<keyword evidence="7" id="KW-0139">CF(1)</keyword>
<dbReference type="GO" id="GO:0046933">
    <property type="term" value="F:proton-transporting ATP synthase activity, rotational mechanism"/>
    <property type="evidence" value="ECO:0007669"/>
    <property type="project" value="InterPro"/>
</dbReference>
<keyword evidence="5" id="KW-0406">Ion transport</keyword>
<evidence type="ECO:0000256" key="4">
    <source>
        <dbReference type="ARBA" id="ARBA00022448"/>
    </source>
</evidence>
<reference evidence="9 10" key="1">
    <citation type="submission" date="2019-03" db="EMBL/GenBank/DDBJ databases">
        <title>Genomic Encyclopedia of Type Strains, Phase IV (KMG-IV): sequencing the most valuable type-strain genomes for metagenomic binning, comparative biology and taxonomic classification.</title>
        <authorList>
            <person name="Goeker M."/>
        </authorList>
    </citation>
    <scope>NUCLEOTIDE SEQUENCE [LARGE SCALE GENOMIC DNA]</scope>
    <source>
        <strain evidence="9 10">DSM 14836</strain>
    </source>
</reference>
<dbReference type="EMBL" id="SLXM01000001">
    <property type="protein sequence ID" value="TCP28190.1"/>
    <property type="molecule type" value="Genomic_DNA"/>
</dbReference>
<dbReference type="SUPFAM" id="SSF51344">
    <property type="entry name" value="Epsilon subunit of F1F0-ATP synthase N-terminal domain"/>
    <property type="match status" value="1"/>
</dbReference>
<dbReference type="GO" id="GO:0045259">
    <property type="term" value="C:proton-transporting ATP synthase complex"/>
    <property type="evidence" value="ECO:0007669"/>
    <property type="project" value="UniProtKB-KW"/>
</dbReference>
<comment type="function">
    <text evidence="1">Produces ATP from ADP in the presence of a proton gradient across the membrane.</text>
</comment>
<dbReference type="InterPro" id="IPR036771">
    <property type="entry name" value="ATPsynth_dsu/esu_N"/>
</dbReference>
<keyword evidence="7" id="KW-0066">ATP synthesis</keyword>
<dbReference type="GO" id="GO:0012505">
    <property type="term" value="C:endomembrane system"/>
    <property type="evidence" value="ECO:0007669"/>
    <property type="project" value="UniProtKB-SubCell"/>
</dbReference>
<dbReference type="Gene3D" id="2.60.15.10">
    <property type="entry name" value="F0F1 ATP synthase delta/epsilon subunit, N-terminal"/>
    <property type="match status" value="1"/>
</dbReference>
<dbReference type="Pfam" id="PF02823">
    <property type="entry name" value="ATP-synt_DE_N"/>
    <property type="match status" value="1"/>
</dbReference>
<name>A0A4R2P0Q1_9FLAO</name>
<evidence type="ECO:0000256" key="7">
    <source>
        <dbReference type="ARBA" id="ARBA00023196"/>
    </source>
</evidence>
<keyword evidence="6" id="KW-0472">Membrane</keyword>
<evidence type="ECO:0000313" key="10">
    <source>
        <dbReference type="Proteomes" id="UP000294564"/>
    </source>
</evidence>
<dbReference type="OrthoDB" id="5294255at2"/>
<dbReference type="CDD" id="cd12152">
    <property type="entry name" value="F1-ATPase_delta"/>
    <property type="match status" value="1"/>
</dbReference>
<evidence type="ECO:0000256" key="1">
    <source>
        <dbReference type="ARBA" id="ARBA00003543"/>
    </source>
</evidence>
<evidence type="ECO:0000256" key="6">
    <source>
        <dbReference type="ARBA" id="ARBA00023136"/>
    </source>
</evidence>
<gene>
    <name evidence="9" type="ORF">EV195_101352</name>
</gene>
<feature type="domain" description="ATP synthase F1 complex delta/epsilon subunit N-terminal" evidence="8">
    <location>
        <begin position="1"/>
        <end position="54"/>
    </location>
</feature>
<dbReference type="AlphaFoldDB" id="A0A4R2P0Q1"/>
<comment type="caution">
    <text evidence="9">The sequence shown here is derived from an EMBL/GenBank/DDBJ whole genome shotgun (WGS) entry which is preliminary data.</text>
</comment>
<keyword evidence="10" id="KW-1185">Reference proteome</keyword>
<comment type="subcellular location">
    <subcellularLocation>
        <location evidence="2">Endomembrane system</location>
        <topology evidence="2">Peripheral membrane protein</topology>
    </subcellularLocation>
</comment>
<protein>
    <submittedName>
        <fullName evidence="9">F-type H+-transporting ATPase subunit epsilon</fullName>
    </submittedName>
</protein>
<comment type="similarity">
    <text evidence="3">Belongs to the ATPase epsilon chain family.</text>
</comment>